<reference evidence="2 3" key="1">
    <citation type="journal article" date="2019" name="G3 (Bethesda)">
        <title>Sequencing of a Wild Apple (Malus baccata) Genome Unravels the Differences Between Cultivated and Wild Apple Species Regarding Disease Resistance and Cold Tolerance.</title>
        <authorList>
            <person name="Chen X."/>
        </authorList>
    </citation>
    <scope>NUCLEOTIDE SEQUENCE [LARGE SCALE GENOMIC DNA]</scope>
    <source>
        <strain evidence="3">cv. Shandingzi</strain>
        <tissue evidence="2">Leaves</tissue>
    </source>
</reference>
<feature type="region of interest" description="Disordered" evidence="1">
    <location>
        <begin position="1"/>
        <end position="50"/>
    </location>
</feature>
<protein>
    <submittedName>
        <fullName evidence="2">Uncharacterized protein</fullName>
    </submittedName>
</protein>
<dbReference type="EMBL" id="VIEB01000142">
    <property type="protein sequence ID" value="TQE04274.1"/>
    <property type="molecule type" value="Genomic_DNA"/>
</dbReference>
<comment type="caution">
    <text evidence="2">The sequence shown here is derived from an EMBL/GenBank/DDBJ whole genome shotgun (WGS) entry which is preliminary data.</text>
</comment>
<evidence type="ECO:0000313" key="2">
    <source>
        <dbReference type="EMBL" id="TQE04274.1"/>
    </source>
</evidence>
<dbReference type="AlphaFoldDB" id="A0A540MZS1"/>
<name>A0A540MZS1_MALBA</name>
<proteinExistence type="predicted"/>
<gene>
    <name evidence="2" type="ORF">C1H46_010059</name>
</gene>
<evidence type="ECO:0000313" key="3">
    <source>
        <dbReference type="Proteomes" id="UP000315295"/>
    </source>
</evidence>
<dbReference type="Proteomes" id="UP000315295">
    <property type="component" value="Unassembled WGS sequence"/>
</dbReference>
<accession>A0A540MZS1</accession>
<sequence length="50" mass="5319">MVGSTGLSLGKRSGEEIEMDDGPLIWQNSGGSGRGSDNYGAGDARYERKR</sequence>
<organism evidence="2 3">
    <name type="scientific">Malus baccata</name>
    <name type="common">Siberian crab apple</name>
    <name type="synonym">Pyrus baccata</name>
    <dbReference type="NCBI Taxonomy" id="106549"/>
    <lineage>
        <taxon>Eukaryota</taxon>
        <taxon>Viridiplantae</taxon>
        <taxon>Streptophyta</taxon>
        <taxon>Embryophyta</taxon>
        <taxon>Tracheophyta</taxon>
        <taxon>Spermatophyta</taxon>
        <taxon>Magnoliopsida</taxon>
        <taxon>eudicotyledons</taxon>
        <taxon>Gunneridae</taxon>
        <taxon>Pentapetalae</taxon>
        <taxon>rosids</taxon>
        <taxon>fabids</taxon>
        <taxon>Rosales</taxon>
        <taxon>Rosaceae</taxon>
        <taxon>Amygdaloideae</taxon>
        <taxon>Maleae</taxon>
        <taxon>Malus</taxon>
    </lineage>
</organism>
<keyword evidence="3" id="KW-1185">Reference proteome</keyword>
<evidence type="ECO:0000256" key="1">
    <source>
        <dbReference type="SAM" id="MobiDB-lite"/>
    </source>
</evidence>